<evidence type="ECO:0000313" key="1">
    <source>
        <dbReference type="EMBL" id="TDR37566.1"/>
    </source>
</evidence>
<dbReference type="NCBIfam" id="TIGR02681">
    <property type="entry name" value="phage_pRha"/>
    <property type="match status" value="1"/>
</dbReference>
<name>A0A4R6YKB7_9HYPH</name>
<dbReference type="Proteomes" id="UP000294958">
    <property type="component" value="Unassembled WGS sequence"/>
</dbReference>
<dbReference type="Pfam" id="PF09669">
    <property type="entry name" value="Phage_pRha"/>
    <property type="match status" value="1"/>
</dbReference>
<reference evidence="1 2" key="1">
    <citation type="submission" date="2019-03" db="EMBL/GenBank/DDBJ databases">
        <title>Genomic Encyclopedia of Type Strains, Phase IV (KMG-IV): sequencing the most valuable type-strain genomes for metagenomic binning, comparative biology and taxonomic classification.</title>
        <authorList>
            <person name="Goeker M."/>
        </authorList>
    </citation>
    <scope>NUCLEOTIDE SEQUENCE [LARGE SCALE GENOMIC DNA]</scope>
    <source>
        <strain evidence="1 2">DSM 11603</strain>
    </source>
</reference>
<comment type="caution">
    <text evidence="1">The sequence shown here is derived from an EMBL/GenBank/DDBJ whole genome shotgun (WGS) entry which is preliminary data.</text>
</comment>
<protein>
    <submittedName>
        <fullName evidence="1">Rha family phage regulatory protein</fullName>
    </submittedName>
</protein>
<keyword evidence="2" id="KW-1185">Reference proteome</keyword>
<proteinExistence type="predicted"/>
<dbReference type="EMBL" id="SNZF01000002">
    <property type="protein sequence ID" value="TDR37566.1"/>
    <property type="molecule type" value="Genomic_DNA"/>
</dbReference>
<organism evidence="1 2">
    <name type="scientific">Aquamicrobium defluvii</name>
    <dbReference type="NCBI Taxonomy" id="69279"/>
    <lineage>
        <taxon>Bacteria</taxon>
        <taxon>Pseudomonadati</taxon>
        <taxon>Pseudomonadota</taxon>
        <taxon>Alphaproteobacteria</taxon>
        <taxon>Hyphomicrobiales</taxon>
        <taxon>Phyllobacteriaceae</taxon>
        <taxon>Aquamicrobium</taxon>
    </lineage>
</organism>
<dbReference type="RefSeq" id="WP_245514520.1">
    <property type="nucleotide sequence ID" value="NZ_SNZF01000002.1"/>
</dbReference>
<dbReference type="AlphaFoldDB" id="A0A4R6YKB7"/>
<sequence length="86" mass="9815">MTIKDGKVFANSRDVAEFFGKEHRNVLADIDRLIEQGVLDFQQTPYKHPQNGQLYRSYDMTRDGFTLLAMGFTGRRALEFNLSAGV</sequence>
<accession>A0A4R6YKB7</accession>
<evidence type="ECO:0000313" key="2">
    <source>
        <dbReference type="Proteomes" id="UP000294958"/>
    </source>
</evidence>
<dbReference type="InterPro" id="IPR014054">
    <property type="entry name" value="Phage_regulatory_Rha"/>
</dbReference>
<gene>
    <name evidence="1" type="ORF">DES43_102112</name>
</gene>